<feature type="transmembrane region" description="Helical" evidence="1">
    <location>
        <begin position="7"/>
        <end position="26"/>
    </location>
</feature>
<feature type="transmembrane region" description="Helical" evidence="1">
    <location>
        <begin position="175"/>
        <end position="196"/>
    </location>
</feature>
<protein>
    <recommendedName>
        <fullName evidence="4">DUF2306 domain-containing protein</fullName>
    </recommendedName>
</protein>
<dbReference type="Pfam" id="PF10067">
    <property type="entry name" value="DUF2306"/>
    <property type="match status" value="1"/>
</dbReference>
<accession>A0A2Z4GHJ5</accession>
<feature type="transmembrane region" description="Helical" evidence="1">
    <location>
        <begin position="110"/>
        <end position="131"/>
    </location>
</feature>
<name>A0A2Z4GHJ5_9BACT</name>
<dbReference type="KEGG" id="als:DJ013_04595"/>
<evidence type="ECO:0000313" key="2">
    <source>
        <dbReference type="EMBL" id="AWW00801.1"/>
    </source>
</evidence>
<feature type="transmembrane region" description="Helical" evidence="1">
    <location>
        <begin position="87"/>
        <end position="104"/>
    </location>
</feature>
<keyword evidence="1" id="KW-0812">Transmembrane</keyword>
<keyword evidence="1" id="KW-0472">Membrane</keyword>
<evidence type="ECO:0000313" key="3">
    <source>
        <dbReference type="Proteomes" id="UP000249873"/>
    </source>
</evidence>
<dbReference type="Proteomes" id="UP000249873">
    <property type="component" value="Chromosome"/>
</dbReference>
<organism evidence="2 3">
    <name type="scientific">Arcticibacterium luteifluviistationis</name>
    <dbReference type="NCBI Taxonomy" id="1784714"/>
    <lineage>
        <taxon>Bacteria</taxon>
        <taxon>Pseudomonadati</taxon>
        <taxon>Bacteroidota</taxon>
        <taxon>Cytophagia</taxon>
        <taxon>Cytophagales</taxon>
        <taxon>Leadbetterellaceae</taxon>
        <taxon>Arcticibacterium</taxon>
    </lineage>
</organism>
<reference evidence="2 3" key="1">
    <citation type="submission" date="2018-05" db="EMBL/GenBank/DDBJ databases">
        <title>Complete genome sequence of Arcticibacterium luteifluviistationis SM1504T, a cytophagaceae bacterium isolated from Arctic surface seawater.</title>
        <authorList>
            <person name="Li Y."/>
            <person name="Qin Q.-L."/>
        </authorList>
    </citation>
    <scope>NUCLEOTIDE SEQUENCE [LARGE SCALE GENOMIC DNA]</scope>
    <source>
        <strain evidence="2 3">SM1504</strain>
    </source>
</reference>
<feature type="transmembrane region" description="Helical" evidence="1">
    <location>
        <begin position="143"/>
        <end position="163"/>
    </location>
</feature>
<dbReference type="EMBL" id="CP029480">
    <property type="protein sequence ID" value="AWW00801.1"/>
    <property type="molecule type" value="Genomic_DNA"/>
</dbReference>
<proteinExistence type="predicted"/>
<dbReference type="InterPro" id="IPR018750">
    <property type="entry name" value="DUF2306_membrane"/>
</dbReference>
<gene>
    <name evidence="2" type="ORF">DJ013_04595</name>
</gene>
<sequence>MVKKVTWYFFIFLCIVIGLYPLLYFFVDRSFGLLASKSPDLLKDTFWNIAFYGHIIFGGLALLIGWSQFSLKLRTQHINWHKGIGKIYIISVLISGLCGIYIGFYATGGLISQTGFIGLGLVWLSTTLLGFKSIKEGNIKQHQNFMTFSYAACFAAVMLRIWLPLLTISIGDFIPAYRIVAWLCWVPNIIVAYFIVKLKK</sequence>
<dbReference type="AlphaFoldDB" id="A0A2Z4GHJ5"/>
<keyword evidence="3" id="KW-1185">Reference proteome</keyword>
<evidence type="ECO:0000256" key="1">
    <source>
        <dbReference type="SAM" id="Phobius"/>
    </source>
</evidence>
<feature type="transmembrane region" description="Helical" evidence="1">
    <location>
        <begin position="46"/>
        <end position="66"/>
    </location>
</feature>
<keyword evidence="1" id="KW-1133">Transmembrane helix</keyword>
<dbReference type="OrthoDB" id="195502at2"/>
<evidence type="ECO:0008006" key="4">
    <source>
        <dbReference type="Google" id="ProtNLM"/>
    </source>
</evidence>